<sequence length="76" mass="8100">MVTLLGSVGYLALAIPVQLFIGPNLFKKGYFSFASLLQCLFFSLAASLLGIFCLRRPESRGGAGSSTTPATQLTRI</sequence>
<reference evidence="4" key="1">
    <citation type="submission" date="2024-02" db="UniProtKB">
        <authorList>
            <consortium name="WormBaseParasite"/>
        </authorList>
    </citation>
    <scope>IDENTIFICATION</scope>
</reference>
<accession>A0AAF3ESV7</accession>
<keyword evidence="2" id="KW-0472">Membrane</keyword>
<feature type="compositionally biased region" description="Polar residues" evidence="1">
    <location>
        <begin position="65"/>
        <end position="76"/>
    </location>
</feature>
<proteinExistence type="predicted"/>
<dbReference type="Proteomes" id="UP000887575">
    <property type="component" value="Unassembled WGS sequence"/>
</dbReference>
<evidence type="ECO:0000256" key="1">
    <source>
        <dbReference type="SAM" id="MobiDB-lite"/>
    </source>
</evidence>
<feature type="transmembrane region" description="Helical" evidence="2">
    <location>
        <begin position="30"/>
        <end position="54"/>
    </location>
</feature>
<keyword evidence="2" id="KW-0812">Transmembrane</keyword>
<evidence type="ECO:0000256" key="2">
    <source>
        <dbReference type="SAM" id="Phobius"/>
    </source>
</evidence>
<keyword evidence="2" id="KW-1133">Transmembrane helix</keyword>
<dbReference type="WBParaSite" id="MBELARI_LOCUS17120">
    <property type="protein sequence ID" value="MBELARI_LOCUS17120"/>
    <property type="gene ID" value="MBELARI_LOCUS17120"/>
</dbReference>
<name>A0AAF3ESV7_9BILA</name>
<evidence type="ECO:0000313" key="3">
    <source>
        <dbReference type="Proteomes" id="UP000887575"/>
    </source>
</evidence>
<evidence type="ECO:0000313" key="4">
    <source>
        <dbReference type="WBParaSite" id="MBELARI_LOCUS17120"/>
    </source>
</evidence>
<organism evidence="3 4">
    <name type="scientific">Mesorhabditis belari</name>
    <dbReference type="NCBI Taxonomy" id="2138241"/>
    <lineage>
        <taxon>Eukaryota</taxon>
        <taxon>Metazoa</taxon>
        <taxon>Ecdysozoa</taxon>
        <taxon>Nematoda</taxon>
        <taxon>Chromadorea</taxon>
        <taxon>Rhabditida</taxon>
        <taxon>Rhabditina</taxon>
        <taxon>Rhabditomorpha</taxon>
        <taxon>Rhabditoidea</taxon>
        <taxon>Rhabditidae</taxon>
        <taxon>Mesorhabditinae</taxon>
        <taxon>Mesorhabditis</taxon>
    </lineage>
</organism>
<protein>
    <submittedName>
        <fullName evidence="4">Uncharacterized protein</fullName>
    </submittedName>
</protein>
<feature type="region of interest" description="Disordered" evidence="1">
    <location>
        <begin position="57"/>
        <end position="76"/>
    </location>
</feature>
<keyword evidence="3" id="KW-1185">Reference proteome</keyword>
<dbReference type="AlphaFoldDB" id="A0AAF3ESV7"/>